<dbReference type="InterPro" id="IPR016032">
    <property type="entry name" value="Sig_transdc_resp-reg_C-effctor"/>
</dbReference>
<keyword evidence="3" id="KW-0472">Membrane</keyword>
<reference evidence="6" key="1">
    <citation type="submission" date="2018-05" db="EMBL/GenBank/DDBJ databases">
        <title>Genome Sequencing of selected type strains of the family Eggerthellaceae.</title>
        <authorList>
            <person name="Danylec N."/>
            <person name="Stoll D.A."/>
            <person name="Doetsch A."/>
            <person name="Huch M."/>
        </authorList>
    </citation>
    <scope>NUCLEOTIDE SEQUENCE [LARGE SCALE GENOMIC DNA]</scope>
    <source>
        <strain evidence="6">DSM 24851</strain>
    </source>
</reference>
<feature type="transmembrane region" description="Helical" evidence="3">
    <location>
        <begin position="217"/>
        <end position="239"/>
    </location>
</feature>
<evidence type="ECO:0000256" key="3">
    <source>
        <dbReference type="SAM" id="Phobius"/>
    </source>
</evidence>
<dbReference type="GO" id="GO:0000160">
    <property type="term" value="P:phosphorelay signal transduction system"/>
    <property type="evidence" value="ECO:0007669"/>
    <property type="project" value="InterPro"/>
</dbReference>
<keyword evidence="6" id="KW-1185">Reference proteome</keyword>
<organism evidence="5 6">
    <name type="scientific">Slackia equolifaciens</name>
    <dbReference type="NCBI Taxonomy" id="498718"/>
    <lineage>
        <taxon>Bacteria</taxon>
        <taxon>Bacillati</taxon>
        <taxon>Actinomycetota</taxon>
        <taxon>Coriobacteriia</taxon>
        <taxon>Eggerthellales</taxon>
        <taxon>Eggerthellaceae</taxon>
        <taxon>Slackia</taxon>
    </lineage>
</organism>
<feature type="domain" description="OmpR/PhoB-type" evidence="4">
    <location>
        <begin position="273"/>
        <end position="372"/>
    </location>
</feature>
<comment type="caution">
    <text evidence="5">The sequence shown here is derived from an EMBL/GenBank/DDBJ whole genome shotgun (WGS) entry which is preliminary data.</text>
</comment>
<name>A0A3N0B0V4_9ACTN</name>
<dbReference type="EMBL" id="QIBX01000006">
    <property type="protein sequence ID" value="RNL40490.1"/>
    <property type="molecule type" value="Genomic_DNA"/>
</dbReference>
<dbReference type="Gene3D" id="1.10.10.10">
    <property type="entry name" value="Winged helix-like DNA-binding domain superfamily/Winged helix DNA-binding domain"/>
    <property type="match status" value="1"/>
</dbReference>
<evidence type="ECO:0000256" key="2">
    <source>
        <dbReference type="PROSITE-ProRule" id="PRU01091"/>
    </source>
</evidence>
<gene>
    <name evidence="5" type="ORF">DMP06_05005</name>
</gene>
<dbReference type="SUPFAM" id="SSF46894">
    <property type="entry name" value="C-terminal effector domain of the bipartite response regulators"/>
    <property type="match status" value="1"/>
</dbReference>
<dbReference type="InterPro" id="IPR021796">
    <property type="entry name" value="Tll0287-like_dom"/>
</dbReference>
<protein>
    <recommendedName>
        <fullName evidence="4">OmpR/PhoB-type domain-containing protein</fullName>
    </recommendedName>
</protein>
<dbReference type="CDD" id="cd00383">
    <property type="entry name" value="trans_reg_C"/>
    <property type="match status" value="1"/>
</dbReference>
<dbReference type="AlphaFoldDB" id="A0A3N0B0V4"/>
<feature type="transmembrane region" description="Helical" evidence="3">
    <location>
        <begin position="20"/>
        <end position="40"/>
    </location>
</feature>
<proteinExistence type="predicted"/>
<sequence length="377" mass="42153">MQEVGMKYFQNGVWGRFVKFYLLAAVIAVVALCLFLAWSYNVKGEENVRRALAEARTLNTEIDAAWDYIDSVQPILTRMSGDPLSGGVYCVVAAKDIAERFSNNSEYSIRYVRINPRNAEDEPDSFERQALDEFERSSAAEYYGLVREGDNAVFRYVTKLTIDSSCLSCHGEPAGEKDVAGYFKEGMSEGDVAGAVSIVMPMDEIFAQAKNDLARTAAFFCALMGVMGILLALALRSWVARPTMAENNQLIQESHTKSRIITAAVQELKSRPPEVFSTGDLRVNLRSGEVLLRGEKVDLTPKESRIVVVLASHPNETFGKDDLVREIWGEEYVGTSISISAYVRRVRSKIEDDPGNPCYILTVRQRGYCMRADEREK</sequence>
<keyword evidence="3" id="KW-1133">Transmembrane helix</keyword>
<evidence type="ECO:0000256" key="1">
    <source>
        <dbReference type="ARBA" id="ARBA00023125"/>
    </source>
</evidence>
<dbReference type="SMART" id="SM00862">
    <property type="entry name" value="Trans_reg_C"/>
    <property type="match status" value="1"/>
</dbReference>
<feature type="DNA-binding region" description="OmpR/PhoB-type" evidence="2">
    <location>
        <begin position="273"/>
        <end position="372"/>
    </location>
</feature>
<dbReference type="Pfam" id="PF00486">
    <property type="entry name" value="Trans_reg_C"/>
    <property type="match status" value="1"/>
</dbReference>
<accession>A0A3N0B0V4</accession>
<dbReference type="InterPro" id="IPR036388">
    <property type="entry name" value="WH-like_DNA-bd_sf"/>
</dbReference>
<dbReference type="PROSITE" id="PS51755">
    <property type="entry name" value="OMPR_PHOB"/>
    <property type="match status" value="1"/>
</dbReference>
<dbReference type="InterPro" id="IPR001867">
    <property type="entry name" value="OmpR/PhoB-type_DNA-bd"/>
</dbReference>
<dbReference type="GO" id="GO:0003677">
    <property type="term" value="F:DNA binding"/>
    <property type="evidence" value="ECO:0007669"/>
    <property type="project" value="UniProtKB-UniRule"/>
</dbReference>
<evidence type="ECO:0000313" key="5">
    <source>
        <dbReference type="EMBL" id="RNL40490.1"/>
    </source>
</evidence>
<keyword evidence="3" id="KW-0812">Transmembrane</keyword>
<dbReference type="Proteomes" id="UP000269591">
    <property type="component" value="Unassembled WGS sequence"/>
</dbReference>
<dbReference type="GO" id="GO:0006355">
    <property type="term" value="P:regulation of DNA-templated transcription"/>
    <property type="evidence" value="ECO:0007669"/>
    <property type="project" value="InterPro"/>
</dbReference>
<dbReference type="Pfam" id="PF11845">
    <property type="entry name" value="Tll0287-like"/>
    <property type="match status" value="1"/>
</dbReference>
<keyword evidence="1 2" id="KW-0238">DNA-binding</keyword>
<evidence type="ECO:0000313" key="6">
    <source>
        <dbReference type="Proteomes" id="UP000269591"/>
    </source>
</evidence>
<evidence type="ECO:0000259" key="4">
    <source>
        <dbReference type="PROSITE" id="PS51755"/>
    </source>
</evidence>